<evidence type="ECO:0000313" key="3">
    <source>
        <dbReference type="Proteomes" id="UP000000768"/>
    </source>
</evidence>
<feature type="region of interest" description="Disordered" evidence="1">
    <location>
        <begin position="1"/>
        <end position="51"/>
    </location>
</feature>
<dbReference type="EMBL" id="CM000762">
    <property type="protein sequence ID" value="KXG33903.1"/>
    <property type="molecule type" value="Genomic_DNA"/>
</dbReference>
<organism evidence="2 3">
    <name type="scientific">Sorghum bicolor</name>
    <name type="common">Sorghum</name>
    <name type="synonym">Sorghum vulgare</name>
    <dbReference type="NCBI Taxonomy" id="4558"/>
    <lineage>
        <taxon>Eukaryota</taxon>
        <taxon>Viridiplantae</taxon>
        <taxon>Streptophyta</taxon>
        <taxon>Embryophyta</taxon>
        <taxon>Tracheophyta</taxon>
        <taxon>Spermatophyta</taxon>
        <taxon>Magnoliopsida</taxon>
        <taxon>Liliopsida</taxon>
        <taxon>Poales</taxon>
        <taxon>Poaceae</taxon>
        <taxon>PACMAD clade</taxon>
        <taxon>Panicoideae</taxon>
        <taxon>Andropogonodae</taxon>
        <taxon>Andropogoneae</taxon>
        <taxon>Sorghinae</taxon>
        <taxon>Sorghum</taxon>
    </lineage>
</organism>
<evidence type="ECO:0000313" key="2">
    <source>
        <dbReference type="EMBL" id="KXG33903.1"/>
    </source>
</evidence>
<dbReference type="Proteomes" id="UP000000768">
    <property type="component" value="Chromosome 3"/>
</dbReference>
<feature type="compositionally biased region" description="Polar residues" evidence="1">
    <location>
        <begin position="30"/>
        <end position="41"/>
    </location>
</feature>
<dbReference type="Gramene" id="KXG33903">
    <property type="protein sequence ID" value="KXG33903"/>
    <property type="gene ID" value="SORBI_3003G388800"/>
</dbReference>
<dbReference type="AlphaFoldDB" id="A0A1B6Q7K3"/>
<proteinExistence type="predicted"/>
<accession>A0A1B6Q7K3</accession>
<keyword evidence="3" id="KW-1185">Reference proteome</keyword>
<sequence length="94" mass="10470">MSTDPIPKRRRRTLRGRVASPARGFRRSRNSSFLRPTSAHLQSPPGGMDDLPPCCSGSGARRLWHSALHFAFSIRFSSLQSIAQTLLYMDLGLT</sequence>
<protein>
    <submittedName>
        <fullName evidence="2">Uncharacterized protein</fullName>
    </submittedName>
</protein>
<gene>
    <name evidence="2" type="ORF">SORBI_3003G388800</name>
</gene>
<evidence type="ECO:0000256" key="1">
    <source>
        <dbReference type="SAM" id="MobiDB-lite"/>
    </source>
</evidence>
<dbReference type="InParanoid" id="A0A1B6Q7K3"/>
<reference evidence="2 3" key="1">
    <citation type="journal article" date="2009" name="Nature">
        <title>The Sorghum bicolor genome and the diversification of grasses.</title>
        <authorList>
            <person name="Paterson A.H."/>
            <person name="Bowers J.E."/>
            <person name="Bruggmann R."/>
            <person name="Dubchak I."/>
            <person name="Grimwood J."/>
            <person name="Gundlach H."/>
            <person name="Haberer G."/>
            <person name="Hellsten U."/>
            <person name="Mitros T."/>
            <person name="Poliakov A."/>
            <person name="Schmutz J."/>
            <person name="Spannagl M."/>
            <person name="Tang H."/>
            <person name="Wang X."/>
            <person name="Wicker T."/>
            <person name="Bharti A.K."/>
            <person name="Chapman J."/>
            <person name="Feltus F.A."/>
            <person name="Gowik U."/>
            <person name="Grigoriev I.V."/>
            <person name="Lyons E."/>
            <person name="Maher C.A."/>
            <person name="Martis M."/>
            <person name="Narechania A."/>
            <person name="Otillar R.P."/>
            <person name="Penning B.W."/>
            <person name="Salamov A.A."/>
            <person name="Wang Y."/>
            <person name="Zhang L."/>
            <person name="Carpita N.C."/>
            <person name="Freeling M."/>
            <person name="Gingle A.R."/>
            <person name="Hash C.T."/>
            <person name="Keller B."/>
            <person name="Klein P."/>
            <person name="Kresovich S."/>
            <person name="McCann M.C."/>
            <person name="Ming R."/>
            <person name="Peterson D.G."/>
            <person name="Mehboob-ur-Rahman"/>
            <person name="Ware D."/>
            <person name="Westhoff P."/>
            <person name="Mayer K.F."/>
            <person name="Messing J."/>
            <person name="Rokhsar D.S."/>
        </authorList>
    </citation>
    <scope>NUCLEOTIDE SEQUENCE [LARGE SCALE GENOMIC DNA]</scope>
    <source>
        <strain evidence="3">cv. BTx623</strain>
    </source>
</reference>
<name>A0A1B6Q7K3_SORBI</name>
<reference evidence="3" key="2">
    <citation type="journal article" date="2018" name="Plant J.">
        <title>The Sorghum bicolor reference genome: improved assembly, gene annotations, a transcriptome atlas, and signatures of genome organization.</title>
        <authorList>
            <person name="McCormick R.F."/>
            <person name="Truong S.K."/>
            <person name="Sreedasyam A."/>
            <person name="Jenkins J."/>
            <person name="Shu S."/>
            <person name="Sims D."/>
            <person name="Kennedy M."/>
            <person name="Amirebrahimi M."/>
            <person name="Weers B.D."/>
            <person name="McKinley B."/>
            <person name="Mattison A."/>
            <person name="Morishige D.T."/>
            <person name="Grimwood J."/>
            <person name="Schmutz J."/>
            <person name="Mullet J.E."/>
        </authorList>
    </citation>
    <scope>NUCLEOTIDE SEQUENCE [LARGE SCALE GENOMIC DNA]</scope>
    <source>
        <strain evidence="3">cv. BTx623</strain>
    </source>
</reference>